<dbReference type="AlphaFoldDB" id="B1Y026"/>
<protein>
    <submittedName>
        <fullName evidence="2">Phage tail protein</fullName>
    </submittedName>
</protein>
<evidence type="ECO:0000256" key="1">
    <source>
        <dbReference type="SAM" id="MobiDB-lite"/>
    </source>
</evidence>
<dbReference type="Pfam" id="PF09684">
    <property type="entry name" value="Tail_P2_I"/>
    <property type="match status" value="1"/>
</dbReference>
<keyword evidence="3" id="KW-1185">Reference proteome</keyword>
<evidence type="ECO:0000313" key="3">
    <source>
        <dbReference type="Proteomes" id="UP000001693"/>
    </source>
</evidence>
<dbReference type="KEGG" id="lch:Lcho_3047"/>
<dbReference type="HOGENOM" id="CLU_347052_0_0_4"/>
<feature type="region of interest" description="Disordered" evidence="1">
    <location>
        <begin position="167"/>
        <end position="190"/>
    </location>
</feature>
<evidence type="ECO:0000313" key="2">
    <source>
        <dbReference type="EMBL" id="ACB35307.1"/>
    </source>
</evidence>
<dbReference type="Proteomes" id="UP000001693">
    <property type="component" value="Chromosome"/>
</dbReference>
<reference evidence="2 3" key="1">
    <citation type="submission" date="2008-03" db="EMBL/GenBank/DDBJ databases">
        <title>Complete sequence of Leptothrix cholodnii SP-6.</title>
        <authorList>
            <consortium name="US DOE Joint Genome Institute"/>
            <person name="Copeland A."/>
            <person name="Lucas S."/>
            <person name="Lapidus A."/>
            <person name="Glavina del Rio T."/>
            <person name="Dalin E."/>
            <person name="Tice H."/>
            <person name="Bruce D."/>
            <person name="Goodwin L."/>
            <person name="Pitluck S."/>
            <person name="Chertkov O."/>
            <person name="Brettin T."/>
            <person name="Detter J.C."/>
            <person name="Han C."/>
            <person name="Kuske C.R."/>
            <person name="Schmutz J."/>
            <person name="Larimer F."/>
            <person name="Land M."/>
            <person name="Hauser L."/>
            <person name="Kyrpides N."/>
            <person name="Lykidis A."/>
            <person name="Emerson D."/>
            <person name="Richardson P."/>
        </authorList>
    </citation>
    <scope>NUCLEOTIDE SEQUENCE [LARGE SCALE GENOMIC DNA]</scope>
    <source>
        <strain evidence="3">ATCC 51168 / LMG 8142 / SP-6</strain>
    </source>
</reference>
<dbReference type="STRING" id="395495.Lcho_3047"/>
<dbReference type="eggNOG" id="COG4385">
    <property type="taxonomic scope" value="Bacteria"/>
</dbReference>
<name>B1Y026_LEPCP</name>
<dbReference type="InterPro" id="IPR006521">
    <property type="entry name" value="Tail_protein_I"/>
</dbReference>
<dbReference type="NCBIfam" id="TIGR02242">
    <property type="entry name" value="tail_TIGR02242"/>
    <property type="match status" value="1"/>
</dbReference>
<dbReference type="RefSeq" id="WP_012348058.1">
    <property type="nucleotide sequence ID" value="NC_010524.1"/>
</dbReference>
<dbReference type="InterPro" id="IPR011748">
    <property type="entry name" value="Unchr_phage_tail-like"/>
</dbReference>
<dbReference type="OrthoDB" id="370073at2"/>
<dbReference type="eggNOG" id="COG1874">
    <property type="taxonomic scope" value="Bacteria"/>
</dbReference>
<organism evidence="2 3">
    <name type="scientific">Leptothrix cholodnii (strain ATCC 51168 / LMG 8142 / SP-6)</name>
    <name type="common">Leptothrix discophora (strain SP-6)</name>
    <dbReference type="NCBI Taxonomy" id="395495"/>
    <lineage>
        <taxon>Bacteria</taxon>
        <taxon>Pseudomonadati</taxon>
        <taxon>Pseudomonadota</taxon>
        <taxon>Betaproteobacteria</taxon>
        <taxon>Burkholderiales</taxon>
        <taxon>Sphaerotilaceae</taxon>
        <taxon>Leptothrix</taxon>
    </lineage>
</organism>
<accession>B1Y026</accession>
<proteinExistence type="predicted"/>
<sequence length="949" mass="101957">MDANGARFWLLGEARHFPSRSALHWDDSCRVLRLASQRTLVSSLTPAAAFTLAQSALERVPRAVDALEGVARWDAARSAVVATSHLPGDAVLLALGETPTDLCAAPDGVLYIALPGRVLMHDLRGRWADASVSLAGFEPWRLAPAAVGGAWVLERNTGRVARLSGRPLRTQTPQPDDYDGRTFRPTPENRCPPQLRLLPTPTLAPIERVLALAGGADGVLALLSWRDGEGTACVRCWRETVPDGSMTGIPPRWSEPLQLTGASYAYAITWLEAGRLAVRVPGRRDAPAFDLSDEPTGSVAPLGDIYPLAGENNGPPLEAPFANGVALPPHYPRGETGTAPLHALSLNQLARRGEAGNAADPTAPDTRHWLIDSGDNTTVWHRLFAEAEIPPHTGFVVWLAAGNQAQPPDWNAAQVDRVSWQPHGFGADIHQLDPAMRAPQLPHAVWESAASELAGHPGLLGGVREPGRRGLFSVLVQDSRQRVRQLVGRYLWVRVVLHGDGRASPELAALRAWGSRFSYAEQYLPRLYREQLYGDAAAAPGRRLGQIAASFAAELDAAGAADPLDLGAPLLTALALVDIEPGALARLTVERAGAAWLLQQDRQAWRLRVEADPLRPDQLDSVAIGIYQPQATPADFNARMLASFEGVLTQLEDRVAAAHLLSDPEVVPEASLDWLGSWIGVAFDPALPAARRREWLRAAPELARWHGSLRGLRGALDVATGGAVRQGGVVVIEDFRLRRILATLLGVDLADEDDPLLPGLARSGNSIVGDTLVIGENESVELLALFNEAVASAREDAAVVAFQERLAHRTTVLVHQEVEPQDLALIRRIVRLEAPAHVEVRVASATWPLLVGIASLVGVDTYLAPPRTPRPVQVQRSVLGLGDYLIGAPLLDPRLSGIAQPVPPPEAHAGPDRTVGSAASFVLDASGSTAAPGHQITEYRWRWLAPDLT</sequence>
<dbReference type="EMBL" id="CP001013">
    <property type="protein sequence ID" value="ACB35307.1"/>
    <property type="molecule type" value="Genomic_DNA"/>
</dbReference>
<gene>
    <name evidence="2" type="ordered locus">Lcho_3047</name>
</gene>